<dbReference type="AlphaFoldDB" id="Q0RKI2"/>
<dbReference type="STRING" id="326424.FRAAL3332"/>
<proteinExistence type="predicted"/>
<organism evidence="2 3">
    <name type="scientific">Frankia alni (strain DSM 45986 / CECT 9034 / ACN14a)</name>
    <dbReference type="NCBI Taxonomy" id="326424"/>
    <lineage>
        <taxon>Bacteria</taxon>
        <taxon>Bacillati</taxon>
        <taxon>Actinomycetota</taxon>
        <taxon>Actinomycetes</taxon>
        <taxon>Frankiales</taxon>
        <taxon>Frankiaceae</taxon>
        <taxon>Frankia</taxon>
    </lineage>
</organism>
<dbReference type="EMBL" id="CT573213">
    <property type="protein sequence ID" value="CAJ61976.1"/>
    <property type="molecule type" value="Genomic_DNA"/>
</dbReference>
<dbReference type="HOGENOM" id="CLU_1812956_0_0_11"/>
<feature type="compositionally biased region" description="Basic and acidic residues" evidence="1">
    <location>
        <begin position="55"/>
        <end position="68"/>
    </location>
</feature>
<name>Q0RKI2_FRAAA</name>
<keyword evidence="3" id="KW-1185">Reference proteome</keyword>
<dbReference type="KEGG" id="fal:FRAAL3332"/>
<reference evidence="2 3" key="1">
    <citation type="journal article" date="2007" name="Genome Res.">
        <title>Genome characteristics of facultatively symbiotic Frankia sp. strains reflect host range and host plant biogeography.</title>
        <authorList>
            <person name="Normand P."/>
            <person name="Lapierre P."/>
            <person name="Tisa L.S."/>
            <person name="Gogarten J.P."/>
            <person name="Alloisio N."/>
            <person name="Bagnarol E."/>
            <person name="Bassi C.A."/>
            <person name="Berry A.M."/>
            <person name="Bickhart D.M."/>
            <person name="Choisne N."/>
            <person name="Couloux A."/>
            <person name="Cournoyer B."/>
            <person name="Cruveiller S."/>
            <person name="Daubin V."/>
            <person name="Demange N."/>
            <person name="Francino M.P."/>
            <person name="Goltsman E."/>
            <person name="Huang Y."/>
            <person name="Kopp O.R."/>
            <person name="Labarre L."/>
            <person name="Lapidus A."/>
            <person name="Lavire C."/>
            <person name="Marechal J."/>
            <person name="Martinez M."/>
            <person name="Mastronunzio J.E."/>
            <person name="Mullin B.C."/>
            <person name="Niemann J."/>
            <person name="Pujic P."/>
            <person name="Rawnsley T."/>
            <person name="Rouy Z."/>
            <person name="Schenowitz C."/>
            <person name="Sellstedt A."/>
            <person name="Tavares F."/>
            <person name="Tomkins J.P."/>
            <person name="Vallenet D."/>
            <person name="Valverde C."/>
            <person name="Wall L.G."/>
            <person name="Wang Y."/>
            <person name="Medigue C."/>
            <person name="Benson D.R."/>
        </authorList>
    </citation>
    <scope>NUCLEOTIDE SEQUENCE [LARGE SCALE GENOMIC DNA]</scope>
    <source>
        <strain evidence="3">DSM 45986 / CECT 9034 / ACN14a</strain>
    </source>
</reference>
<dbReference type="Proteomes" id="UP000000657">
    <property type="component" value="Chromosome"/>
</dbReference>
<sequence>MSVIWIGLDGDDIVGGRRGRYVKVRNGERDPRVVLTLSAPRVPGDGGLPGRIHHPARDGHRHDRRMKDGTPAPPPNSSAKARRRERTFVAAGRFRGKQHCARPGRTSARDSLPTGGIPTFPTRRPDSCRSSPTATRPWPHPR</sequence>
<protein>
    <submittedName>
        <fullName evidence="2">Uncharacterized protein</fullName>
    </submittedName>
</protein>
<evidence type="ECO:0000313" key="2">
    <source>
        <dbReference type="EMBL" id="CAJ61976.1"/>
    </source>
</evidence>
<evidence type="ECO:0000313" key="3">
    <source>
        <dbReference type="Proteomes" id="UP000000657"/>
    </source>
</evidence>
<evidence type="ECO:0000256" key="1">
    <source>
        <dbReference type="SAM" id="MobiDB-lite"/>
    </source>
</evidence>
<feature type="region of interest" description="Disordered" evidence="1">
    <location>
        <begin position="37"/>
        <end position="142"/>
    </location>
</feature>
<dbReference type="eggNOG" id="COG0748">
    <property type="taxonomic scope" value="Bacteria"/>
</dbReference>
<gene>
    <name evidence="2" type="ordered locus">FRAAL3332</name>
</gene>
<accession>Q0RKI2</accession>